<evidence type="ECO:0000313" key="2">
    <source>
        <dbReference type="Proteomes" id="UP000403266"/>
    </source>
</evidence>
<evidence type="ECO:0000313" key="1">
    <source>
        <dbReference type="EMBL" id="MPR23859.1"/>
    </source>
</evidence>
<gene>
    <name evidence="1" type="ORF">FS320_01140</name>
</gene>
<protein>
    <submittedName>
        <fullName evidence="1">DUF1064 domain-containing protein</fullName>
    </submittedName>
</protein>
<dbReference type="RefSeq" id="WP_152708756.1">
    <property type="nucleotide sequence ID" value="NZ_VOSJ01000001.1"/>
</dbReference>
<accession>A0A5N7MC79</accession>
<keyword evidence="2" id="KW-1185">Reference proteome</keyword>
<proteinExistence type="predicted"/>
<dbReference type="Proteomes" id="UP000403266">
    <property type="component" value="Unassembled WGS sequence"/>
</dbReference>
<dbReference type="AlphaFoldDB" id="A0A5N7MC79"/>
<dbReference type="InterPro" id="IPR009414">
    <property type="entry name" value="DUF1064"/>
</dbReference>
<dbReference type="OrthoDB" id="7562115at2"/>
<name>A0A5N7MC79_9HYPH</name>
<dbReference type="EMBL" id="VOSK01000001">
    <property type="protein sequence ID" value="MPR23859.1"/>
    <property type="molecule type" value="Genomic_DNA"/>
</dbReference>
<sequence>MDRIHARDLKLYLGLTRKSRNKYGARKIRIKTGDVEEVYDSAGEMKRYGDLLLQEKIGNISNLKRQVRIPLIVNGIHLTLEDVRGRRRRLFYEADFTYNEQQDFVIEDFKGYDTPLSRLKRAIVEAITGNKVRVTRKPTKVVARCR</sequence>
<dbReference type="Pfam" id="PF06356">
    <property type="entry name" value="DUF1064"/>
    <property type="match status" value="1"/>
</dbReference>
<organism evidence="1 2">
    <name type="scientific">Microvirga tunisiensis</name>
    <dbReference type="NCBI Taxonomy" id="2108360"/>
    <lineage>
        <taxon>Bacteria</taxon>
        <taxon>Pseudomonadati</taxon>
        <taxon>Pseudomonadota</taxon>
        <taxon>Alphaproteobacteria</taxon>
        <taxon>Hyphomicrobiales</taxon>
        <taxon>Methylobacteriaceae</taxon>
        <taxon>Microvirga</taxon>
    </lineage>
</organism>
<reference evidence="1 2" key="1">
    <citation type="journal article" date="2019" name="Syst. Appl. Microbiol.">
        <title>Microvirga tunisiensis sp. nov., a root nodule symbiotic bacterium isolated from Lupinus micranthus and L. luteus grown in Northern Tunisia.</title>
        <authorList>
            <person name="Msaddak A."/>
            <person name="Rejili M."/>
            <person name="Duran D."/>
            <person name="Mars M."/>
            <person name="Palacios J.M."/>
            <person name="Ruiz-Argueso T."/>
            <person name="Rey L."/>
            <person name="Imperial J."/>
        </authorList>
    </citation>
    <scope>NUCLEOTIDE SEQUENCE [LARGE SCALE GENOMIC DNA]</scope>
    <source>
        <strain evidence="1 2">Lmie10</strain>
    </source>
</reference>
<comment type="caution">
    <text evidence="1">The sequence shown here is derived from an EMBL/GenBank/DDBJ whole genome shotgun (WGS) entry which is preliminary data.</text>
</comment>